<accession>A0A0A9DS85</accession>
<dbReference type="EMBL" id="GBRH01206436">
    <property type="protein sequence ID" value="JAD91459.1"/>
    <property type="molecule type" value="Transcribed_RNA"/>
</dbReference>
<evidence type="ECO:0000313" key="1">
    <source>
        <dbReference type="EMBL" id="JAD91459.1"/>
    </source>
</evidence>
<sequence length="46" mass="4747">MLCANTCNPDVATFSTQLGSPRKSGTSASISISGFKAFNFCTVSAK</sequence>
<dbReference type="AlphaFoldDB" id="A0A0A9DS85"/>
<protein>
    <submittedName>
        <fullName evidence="1">Uncharacterized protein</fullName>
    </submittedName>
</protein>
<reference evidence="1" key="2">
    <citation type="journal article" date="2015" name="Data Brief">
        <title>Shoot transcriptome of the giant reed, Arundo donax.</title>
        <authorList>
            <person name="Barrero R.A."/>
            <person name="Guerrero F.D."/>
            <person name="Moolhuijzen P."/>
            <person name="Goolsby J.A."/>
            <person name="Tidwell J."/>
            <person name="Bellgard S.E."/>
            <person name="Bellgard M.I."/>
        </authorList>
    </citation>
    <scope>NUCLEOTIDE SEQUENCE</scope>
    <source>
        <tissue evidence="1">Shoot tissue taken approximately 20 cm above the soil surface</tissue>
    </source>
</reference>
<reference evidence="1" key="1">
    <citation type="submission" date="2014-09" db="EMBL/GenBank/DDBJ databases">
        <authorList>
            <person name="Magalhaes I.L.F."/>
            <person name="Oliveira U."/>
            <person name="Santos F.R."/>
            <person name="Vidigal T.H.D.A."/>
            <person name="Brescovit A.D."/>
            <person name="Santos A.J."/>
        </authorList>
    </citation>
    <scope>NUCLEOTIDE SEQUENCE</scope>
    <source>
        <tissue evidence="1">Shoot tissue taken approximately 20 cm above the soil surface</tissue>
    </source>
</reference>
<proteinExistence type="predicted"/>
<organism evidence="1">
    <name type="scientific">Arundo donax</name>
    <name type="common">Giant reed</name>
    <name type="synonym">Donax arundinaceus</name>
    <dbReference type="NCBI Taxonomy" id="35708"/>
    <lineage>
        <taxon>Eukaryota</taxon>
        <taxon>Viridiplantae</taxon>
        <taxon>Streptophyta</taxon>
        <taxon>Embryophyta</taxon>
        <taxon>Tracheophyta</taxon>
        <taxon>Spermatophyta</taxon>
        <taxon>Magnoliopsida</taxon>
        <taxon>Liliopsida</taxon>
        <taxon>Poales</taxon>
        <taxon>Poaceae</taxon>
        <taxon>PACMAD clade</taxon>
        <taxon>Arundinoideae</taxon>
        <taxon>Arundineae</taxon>
        <taxon>Arundo</taxon>
    </lineage>
</organism>
<name>A0A0A9DS85_ARUDO</name>